<keyword evidence="5" id="KW-1185">Reference proteome</keyword>
<dbReference type="Proteomes" id="UP000557688">
    <property type="component" value="Unassembled WGS sequence"/>
</dbReference>
<name>A0A850NK56_9PROT</name>
<evidence type="ECO:0000313" key="4">
    <source>
        <dbReference type="EMBL" id="NVN30003.1"/>
    </source>
</evidence>
<accession>A0A850NK56</accession>
<protein>
    <submittedName>
        <fullName evidence="3">Enamine deaminase RidA (YjgF/YER057c/UK114 family)</fullName>
    </submittedName>
</protein>
<dbReference type="GO" id="GO:0019239">
    <property type="term" value="F:deaminase activity"/>
    <property type="evidence" value="ECO:0007669"/>
    <property type="project" value="TreeGrafter"/>
</dbReference>
<proteinExistence type="inferred from homology"/>
<gene>
    <name evidence="3" type="ORF">FHR90_000203</name>
    <name evidence="4" type="ORF">HUK83_06600</name>
</gene>
<dbReference type="InterPro" id="IPR019897">
    <property type="entry name" value="RidA_CS"/>
</dbReference>
<dbReference type="Proteomes" id="UP000565205">
    <property type="component" value="Unassembled WGS sequence"/>
</dbReference>
<dbReference type="SUPFAM" id="SSF55298">
    <property type="entry name" value="YjgF-like"/>
    <property type="match status" value="1"/>
</dbReference>
<feature type="chain" id="PRO_5036241479" evidence="2">
    <location>
        <begin position="23"/>
        <end position="166"/>
    </location>
</feature>
<keyword evidence="2" id="KW-0732">Signal</keyword>
<reference evidence="3 5" key="2">
    <citation type="submission" date="2020-08" db="EMBL/GenBank/DDBJ databases">
        <title>Genomic Encyclopedia of Type Strains, Phase III (KMG-III): the genomes of soil and plant-associated and newly described type strains.</title>
        <authorList>
            <person name="Whitman W."/>
        </authorList>
    </citation>
    <scope>NUCLEOTIDE SEQUENCE [LARGE SCALE GENOMIC DNA]</scope>
    <source>
        <strain evidence="3 5">CECT 8088</strain>
    </source>
</reference>
<dbReference type="Pfam" id="PF01042">
    <property type="entry name" value="Ribonuc_L-PSP"/>
    <property type="match status" value="1"/>
</dbReference>
<dbReference type="Gene3D" id="3.30.1330.40">
    <property type="entry name" value="RutC-like"/>
    <property type="match status" value="1"/>
</dbReference>
<evidence type="ECO:0000313" key="6">
    <source>
        <dbReference type="Proteomes" id="UP000565205"/>
    </source>
</evidence>
<dbReference type="InterPro" id="IPR035959">
    <property type="entry name" value="RutC-like_sf"/>
</dbReference>
<sequence>MRKIVAALAATMAALGMTSAHAEGLVRHALPEGHFPIAAAIEVPPGYSTVYLSGMGAAVADPKATPMTLAAYGNTETQTRSALAQIEKELTSLGLTFGDVVQMHVYLKPDPATGKLDFAGMMKAYTEKFGTAAQPNLPTRSAFGVATLANPGWLVEIEVTAVRKPK</sequence>
<dbReference type="PROSITE" id="PS01094">
    <property type="entry name" value="UPF0076"/>
    <property type="match status" value="1"/>
</dbReference>
<dbReference type="PANTHER" id="PTHR11803">
    <property type="entry name" value="2-IMINOBUTANOATE/2-IMINOPROPANOATE DEAMINASE RIDA"/>
    <property type="match status" value="1"/>
</dbReference>
<dbReference type="GO" id="GO:0005829">
    <property type="term" value="C:cytosol"/>
    <property type="evidence" value="ECO:0007669"/>
    <property type="project" value="TreeGrafter"/>
</dbReference>
<reference evidence="4 6" key="1">
    <citation type="submission" date="2020-06" db="EMBL/GenBank/DDBJ databases">
        <title>Description of novel acetic acid bacteria.</title>
        <authorList>
            <person name="Sombolestani A."/>
        </authorList>
    </citation>
    <scope>NUCLEOTIDE SEQUENCE [LARGE SCALE GENOMIC DNA]</scope>
    <source>
        <strain evidence="4 6">LMG 26838</strain>
    </source>
</reference>
<dbReference type="CDD" id="cd06151">
    <property type="entry name" value="YjgF_YER057c_UK114_like_3"/>
    <property type="match status" value="1"/>
</dbReference>
<evidence type="ECO:0000256" key="1">
    <source>
        <dbReference type="ARBA" id="ARBA00010552"/>
    </source>
</evidence>
<organism evidence="4 6">
    <name type="scientific">Endobacter medicaginis</name>
    <dbReference type="NCBI Taxonomy" id="1181271"/>
    <lineage>
        <taxon>Bacteria</taxon>
        <taxon>Pseudomonadati</taxon>
        <taxon>Pseudomonadota</taxon>
        <taxon>Alphaproteobacteria</taxon>
        <taxon>Acetobacterales</taxon>
        <taxon>Acetobacteraceae</taxon>
        <taxon>Endobacter</taxon>
    </lineage>
</organism>
<evidence type="ECO:0000313" key="5">
    <source>
        <dbReference type="Proteomes" id="UP000557688"/>
    </source>
</evidence>
<dbReference type="AlphaFoldDB" id="A0A850NK56"/>
<dbReference type="InterPro" id="IPR006175">
    <property type="entry name" value="YjgF/YER057c/UK114"/>
</dbReference>
<evidence type="ECO:0000313" key="3">
    <source>
        <dbReference type="EMBL" id="MBB3172397.1"/>
    </source>
</evidence>
<feature type="signal peptide" evidence="2">
    <location>
        <begin position="1"/>
        <end position="22"/>
    </location>
</feature>
<evidence type="ECO:0000256" key="2">
    <source>
        <dbReference type="SAM" id="SignalP"/>
    </source>
</evidence>
<dbReference type="PANTHER" id="PTHR11803:SF59">
    <property type="entry name" value="ENDORIBONUCLEASE"/>
    <property type="match status" value="1"/>
</dbReference>
<comment type="similarity">
    <text evidence="1">Belongs to the RutC family.</text>
</comment>
<dbReference type="EMBL" id="JABXXQ010000092">
    <property type="protein sequence ID" value="NVN30003.1"/>
    <property type="molecule type" value="Genomic_DNA"/>
</dbReference>
<dbReference type="RefSeq" id="WP_176623182.1">
    <property type="nucleotide sequence ID" value="NZ_JABXXQ010000092.1"/>
</dbReference>
<comment type="caution">
    <text evidence="4">The sequence shown here is derived from an EMBL/GenBank/DDBJ whole genome shotgun (WGS) entry which is preliminary data.</text>
</comment>
<dbReference type="EMBL" id="JACHXV010000001">
    <property type="protein sequence ID" value="MBB3172397.1"/>
    <property type="molecule type" value="Genomic_DNA"/>
</dbReference>